<dbReference type="Proteomes" id="UP001353858">
    <property type="component" value="Unassembled WGS sequence"/>
</dbReference>
<dbReference type="EMBL" id="JARPUR010000002">
    <property type="protein sequence ID" value="KAK4882313.1"/>
    <property type="molecule type" value="Genomic_DNA"/>
</dbReference>
<evidence type="ECO:0000313" key="1">
    <source>
        <dbReference type="EMBL" id="KAK4882313.1"/>
    </source>
</evidence>
<sequence length="161" mass="18297">MMLLYLRILENLVDEQSFQLLTKESNLSFTTSTCSTVSVSEISEADDTDIDITDSSVEIDITDNIDARLLFNRPSSDNCPSLNDVDLLTNNDNSPNREILQLFPEGLESLLKKSQDGQIVLLKKNVLDNDCRQKLVRIVIDFSLSPQNQYFTNKRINHDLL</sequence>
<reference evidence="2" key="1">
    <citation type="submission" date="2023-01" db="EMBL/GenBank/DDBJ databases">
        <title>Key to firefly adult light organ development and bioluminescence: homeobox transcription factors regulate luciferase expression and transportation to peroxisome.</title>
        <authorList>
            <person name="Fu X."/>
        </authorList>
    </citation>
    <scope>NUCLEOTIDE SEQUENCE [LARGE SCALE GENOMIC DNA]</scope>
</reference>
<name>A0AAN7SPX1_9COLE</name>
<protein>
    <submittedName>
        <fullName evidence="1">Uncharacterized protein</fullName>
    </submittedName>
</protein>
<evidence type="ECO:0000313" key="2">
    <source>
        <dbReference type="Proteomes" id="UP001353858"/>
    </source>
</evidence>
<comment type="caution">
    <text evidence="1">The sequence shown here is derived from an EMBL/GenBank/DDBJ whole genome shotgun (WGS) entry which is preliminary data.</text>
</comment>
<proteinExistence type="predicted"/>
<accession>A0AAN7SPX1</accession>
<gene>
    <name evidence="1" type="ORF">RN001_005632</name>
</gene>
<keyword evidence="2" id="KW-1185">Reference proteome</keyword>
<organism evidence="1 2">
    <name type="scientific">Aquatica leii</name>
    <dbReference type="NCBI Taxonomy" id="1421715"/>
    <lineage>
        <taxon>Eukaryota</taxon>
        <taxon>Metazoa</taxon>
        <taxon>Ecdysozoa</taxon>
        <taxon>Arthropoda</taxon>
        <taxon>Hexapoda</taxon>
        <taxon>Insecta</taxon>
        <taxon>Pterygota</taxon>
        <taxon>Neoptera</taxon>
        <taxon>Endopterygota</taxon>
        <taxon>Coleoptera</taxon>
        <taxon>Polyphaga</taxon>
        <taxon>Elateriformia</taxon>
        <taxon>Elateroidea</taxon>
        <taxon>Lampyridae</taxon>
        <taxon>Luciolinae</taxon>
        <taxon>Aquatica</taxon>
    </lineage>
</organism>
<dbReference type="AlphaFoldDB" id="A0AAN7SPX1"/>